<organism evidence="2 3">
    <name type="scientific">Paramarasmius palmivorus</name>
    <dbReference type="NCBI Taxonomy" id="297713"/>
    <lineage>
        <taxon>Eukaryota</taxon>
        <taxon>Fungi</taxon>
        <taxon>Dikarya</taxon>
        <taxon>Basidiomycota</taxon>
        <taxon>Agaricomycotina</taxon>
        <taxon>Agaricomycetes</taxon>
        <taxon>Agaricomycetidae</taxon>
        <taxon>Agaricales</taxon>
        <taxon>Marasmiineae</taxon>
        <taxon>Marasmiaceae</taxon>
        <taxon>Paramarasmius</taxon>
    </lineage>
</organism>
<sequence>MSPNLTVPELLLVTACIQLLVYGGNTVLFGVSMFLLQRRKGERGNVYHTIMTVLLFVFITIEATLNTLQAVAAMRMTTKGQTINGVDASASNTVNLIVLQLVVMTSFAILANRCYHIWNRSLKIIALPTLMVFGETIIFYALVVPAYVHAPRHLVKGTDSPEYTEALDRQKTSDIVAALLSMLADTLLTILIGNIFLTLGISM</sequence>
<name>A0AAW0D5H3_9AGAR</name>
<keyword evidence="1" id="KW-0472">Membrane</keyword>
<keyword evidence="1" id="KW-1133">Transmembrane helix</keyword>
<feature type="transmembrane region" description="Helical" evidence="1">
    <location>
        <begin position="175"/>
        <end position="197"/>
    </location>
</feature>
<feature type="transmembrane region" description="Helical" evidence="1">
    <location>
        <begin position="12"/>
        <end position="36"/>
    </location>
</feature>
<dbReference type="AlphaFoldDB" id="A0AAW0D5H3"/>
<dbReference type="Proteomes" id="UP001383192">
    <property type="component" value="Unassembled WGS sequence"/>
</dbReference>
<comment type="caution">
    <text evidence="2">The sequence shown here is derived from an EMBL/GenBank/DDBJ whole genome shotgun (WGS) entry which is preliminary data.</text>
</comment>
<evidence type="ECO:0000256" key="1">
    <source>
        <dbReference type="SAM" id="Phobius"/>
    </source>
</evidence>
<feature type="transmembrane region" description="Helical" evidence="1">
    <location>
        <begin position="94"/>
        <end position="112"/>
    </location>
</feature>
<keyword evidence="3" id="KW-1185">Reference proteome</keyword>
<dbReference type="EMBL" id="JAYKXP010000022">
    <property type="protein sequence ID" value="KAK7046038.1"/>
    <property type="molecule type" value="Genomic_DNA"/>
</dbReference>
<reference evidence="2 3" key="1">
    <citation type="submission" date="2024-01" db="EMBL/GenBank/DDBJ databases">
        <title>A draft genome for a cacao thread blight-causing isolate of Paramarasmius palmivorus.</title>
        <authorList>
            <person name="Baruah I.K."/>
            <person name="Bukari Y."/>
            <person name="Amoako-Attah I."/>
            <person name="Meinhardt L.W."/>
            <person name="Bailey B.A."/>
            <person name="Cohen S.P."/>
        </authorList>
    </citation>
    <scope>NUCLEOTIDE SEQUENCE [LARGE SCALE GENOMIC DNA]</scope>
    <source>
        <strain evidence="2 3">GH-12</strain>
    </source>
</reference>
<accession>A0AAW0D5H3</accession>
<keyword evidence="1" id="KW-0812">Transmembrane</keyword>
<evidence type="ECO:0000313" key="2">
    <source>
        <dbReference type="EMBL" id="KAK7046038.1"/>
    </source>
</evidence>
<evidence type="ECO:0000313" key="3">
    <source>
        <dbReference type="Proteomes" id="UP001383192"/>
    </source>
</evidence>
<protein>
    <submittedName>
        <fullName evidence="2">Uncharacterized protein</fullName>
    </submittedName>
</protein>
<feature type="transmembrane region" description="Helical" evidence="1">
    <location>
        <begin position="124"/>
        <end position="148"/>
    </location>
</feature>
<feature type="transmembrane region" description="Helical" evidence="1">
    <location>
        <begin position="48"/>
        <end position="74"/>
    </location>
</feature>
<gene>
    <name evidence="2" type="ORF">VNI00_007033</name>
</gene>
<proteinExistence type="predicted"/>